<dbReference type="Pfam" id="PF01764">
    <property type="entry name" value="Lipase_3"/>
    <property type="match status" value="1"/>
</dbReference>
<dbReference type="GO" id="GO:0006629">
    <property type="term" value="P:lipid metabolic process"/>
    <property type="evidence" value="ECO:0007669"/>
    <property type="project" value="InterPro"/>
</dbReference>
<dbReference type="Gene3D" id="3.40.50.1820">
    <property type="entry name" value="alpha/beta hydrolase"/>
    <property type="match status" value="1"/>
</dbReference>
<evidence type="ECO:0000256" key="3">
    <source>
        <dbReference type="SAM" id="Phobius"/>
    </source>
</evidence>
<organism evidence="5">
    <name type="scientific">Rhizophora mucronata</name>
    <name type="common">Asiatic mangrove</name>
    <dbReference type="NCBI Taxonomy" id="61149"/>
    <lineage>
        <taxon>Eukaryota</taxon>
        <taxon>Viridiplantae</taxon>
        <taxon>Streptophyta</taxon>
        <taxon>Embryophyta</taxon>
        <taxon>Tracheophyta</taxon>
        <taxon>Spermatophyta</taxon>
        <taxon>Magnoliopsida</taxon>
        <taxon>eudicotyledons</taxon>
        <taxon>Gunneridae</taxon>
        <taxon>Pentapetalae</taxon>
        <taxon>rosids</taxon>
        <taxon>fabids</taxon>
        <taxon>Malpighiales</taxon>
        <taxon>Rhizophoraceae</taxon>
        <taxon>Rhizophora</taxon>
    </lineage>
</organism>
<dbReference type="SUPFAM" id="SSF52540">
    <property type="entry name" value="P-loop containing nucleoside triphosphate hydrolases"/>
    <property type="match status" value="1"/>
</dbReference>
<name>A0A2P2KA65_RHIMU</name>
<dbReference type="AlphaFoldDB" id="A0A2P2KA65"/>
<dbReference type="SUPFAM" id="SSF53474">
    <property type="entry name" value="alpha/beta-Hydrolases"/>
    <property type="match status" value="1"/>
</dbReference>
<dbReference type="InterPro" id="IPR002921">
    <property type="entry name" value="Fungal_lipase-type"/>
</dbReference>
<dbReference type="GO" id="GO:0016787">
    <property type="term" value="F:hydrolase activity"/>
    <property type="evidence" value="ECO:0007669"/>
    <property type="project" value="UniProtKB-KW"/>
</dbReference>
<dbReference type="InterPro" id="IPR029058">
    <property type="entry name" value="AB_hydrolase_fold"/>
</dbReference>
<sequence>MEALQSRVESWIRDQKAKILKVSWVPLQWRMRWPPWIGSDGKQRKRIQQEYERRKIDLCLALKADSLSDLQDILCCMVLSECVYKRPAAEMLKAVNKFKADFGGQVVSLERVQPSSDHVPHRYVLAEAGDTLFASFMGTKRYKDVLTDVNIFQGTIFHEDGVEDTVREAVESTQGENQKGNLEQQRVLLVSKPKPLKDQPKPAAHRGFLARAKGIPALELYRLAQKKKRKLVLCGHSLGGAVAALATLAILRVVAQSSLSKENEKVHIKCITFSQPPVGNAALRDYVHEKGWQHYFKSYCIPEDLVPRILSPAYFHHYNSQPLSVNAEGEIASQTETKRTEVQDKAKVEKLKGNMREQLVLGLGPVQTSFWRLSRLVPLEGFRRQLNKYMRKPVDPTETSLTSNSAINSSMEDVVAGPRSLEIQEGSDGVLLKPLPDNNNMPTDDGMTGKSTGKNSVSNVDRRNWNRVPYLPSYVPFGQLYLLDNSSVELLSGAEYSKLTSVRSVIAELRERFQSHSMKSYRSRFQRIYDMCMGDGASSFVGMEQLPQLPNLQQWLGLVVAGDVELGHIVESPVIQTATSIVPLGWSGVPGEKNAEPFKVDITGFGLHLCTLVQAQVNGIWCSTKVESFPSTPIYSSNYGLQSELQKIRVLVGAPLTRPPKHLIVSDSLISDFPSVKSDDFDYNSSHSLVQEKKFLRPEGLRGFHIFCTSDFATISKEVNVRTRRVRLLGLEGAGKTALFEAIMGQGRLTTIANFENKHIEVNVQEGIAGGICYSDSAGVNLQELNMEVSHFKEELWAGIRDLSRKTDLIIIVHNLSHKIARCNVTNASEQKPVLSLLLDEAKALQIPWVLAITNKFSVSAHQQRAAIDSVLQAYQASPGTTEVVNSCPYIMPSAAPSASLSWAAINGDSDVRMGAQKLVFAPINLVRRPFQKRDTIFPIEGVNSLCQLVHRVLQSHEEASLQELAKDTLSAELARERARAIEASREYQSKASSVTAATVGASIGAGLGIVLAVVMGAASALRKP</sequence>
<dbReference type="InterPro" id="IPR027417">
    <property type="entry name" value="P-loop_NTPase"/>
</dbReference>
<reference evidence="5" key="1">
    <citation type="submission" date="2018-02" db="EMBL/GenBank/DDBJ databases">
        <title>Rhizophora mucronata_Transcriptome.</title>
        <authorList>
            <person name="Meera S.P."/>
            <person name="Sreeshan A."/>
            <person name="Augustine A."/>
        </authorList>
    </citation>
    <scope>NUCLEOTIDE SEQUENCE</scope>
    <source>
        <tissue evidence="5">Leaf</tissue>
    </source>
</reference>
<keyword evidence="1" id="KW-0378">Hydrolase</keyword>
<evidence type="ECO:0000259" key="4">
    <source>
        <dbReference type="Pfam" id="PF01764"/>
    </source>
</evidence>
<evidence type="ECO:0000256" key="2">
    <source>
        <dbReference type="SAM" id="MobiDB-lite"/>
    </source>
</evidence>
<dbReference type="Gene3D" id="3.40.50.300">
    <property type="entry name" value="P-loop containing nucleotide triphosphate hydrolases"/>
    <property type="match status" value="1"/>
</dbReference>
<protein>
    <submittedName>
        <fullName evidence="5">Uncharacterized protein MANES_12G052100</fullName>
    </submittedName>
</protein>
<keyword evidence="3" id="KW-0812">Transmembrane</keyword>
<feature type="domain" description="Fungal lipase-type" evidence="4">
    <location>
        <begin position="198"/>
        <end position="309"/>
    </location>
</feature>
<dbReference type="PANTHER" id="PTHR47523">
    <property type="entry name" value="F21O3.11 PROTEIN"/>
    <property type="match status" value="1"/>
</dbReference>
<feature type="compositionally biased region" description="Polar residues" evidence="2">
    <location>
        <begin position="449"/>
        <end position="459"/>
    </location>
</feature>
<accession>A0A2P2KA65</accession>
<proteinExistence type="predicted"/>
<evidence type="ECO:0000256" key="1">
    <source>
        <dbReference type="ARBA" id="ARBA00022801"/>
    </source>
</evidence>
<keyword evidence="3" id="KW-1133">Transmembrane helix</keyword>
<dbReference type="EMBL" id="GGEC01022083">
    <property type="protein sequence ID" value="MBX02567.1"/>
    <property type="molecule type" value="Transcribed_RNA"/>
</dbReference>
<dbReference type="PANTHER" id="PTHR47523:SF1">
    <property type="entry name" value="F21O3.11 PROTEIN"/>
    <property type="match status" value="1"/>
</dbReference>
<feature type="region of interest" description="Disordered" evidence="2">
    <location>
        <begin position="429"/>
        <end position="459"/>
    </location>
</feature>
<keyword evidence="3" id="KW-0472">Membrane</keyword>
<evidence type="ECO:0000313" key="5">
    <source>
        <dbReference type="EMBL" id="MBX02567.1"/>
    </source>
</evidence>
<feature type="transmembrane region" description="Helical" evidence="3">
    <location>
        <begin position="1000"/>
        <end position="1022"/>
    </location>
</feature>